<dbReference type="EMBL" id="UINC01004931">
    <property type="protein sequence ID" value="SVA17889.1"/>
    <property type="molecule type" value="Genomic_DNA"/>
</dbReference>
<dbReference type="SUPFAM" id="SSF49503">
    <property type="entry name" value="Cupredoxins"/>
    <property type="match status" value="1"/>
</dbReference>
<organism evidence="1">
    <name type="scientific">marine metagenome</name>
    <dbReference type="NCBI Taxonomy" id="408172"/>
    <lineage>
        <taxon>unclassified sequences</taxon>
        <taxon>metagenomes</taxon>
        <taxon>ecological metagenomes</taxon>
    </lineage>
</organism>
<sequence>MNFYKFLIIIIFLIYLYNRLNKGPYISQSGKYWKVIIYNNNFDKKLLNIKKGDIVEFINKDQIRHTIKTNNMSIQNSPILFQNDTWEFKLETDNDVIFESSLYNNMNKIIIRSTNDNNNKSSKKELKKNINGIKQKIGGHIKENKDSLINKLRVILK</sequence>
<name>A0A381TPY3_9ZZZZ</name>
<evidence type="ECO:0000313" key="1">
    <source>
        <dbReference type="EMBL" id="SVA17889.1"/>
    </source>
</evidence>
<reference evidence="1" key="1">
    <citation type="submission" date="2018-05" db="EMBL/GenBank/DDBJ databases">
        <authorList>
            <person name="Lanie J.A."/>
            <person name="Ng W.-L."/>
            <person name="Kazmierczak K.M."/>
            <person name="Andrzejewski T.M."/>
            <person name="Davidsen T.M."/>
            <person name="Wayne K.J."/>
            <person name="Tettelin H."/>
            <person name="Glass J.I."/>
            <person name="Rusch D."/>
            <person name="Podicherti R."/>
            <person name="Tsui H.-C.T."/>
            <person name="Winkler M.E."/>
        </authorList>
    </citation>
    <scope>NUCLEOTIDE SEQUENCE</scope>
</reference>
<gene>
    <name evidence="1" type="ORF">METZ01_LOCUS70743</name>
</gene>
<dbReference type="InterPro" id="IPR008972">
    <property type="entry name" value="Cupredoxin"/>
</dbReference>
<protein>
    <submittedName>
        <fullName evidence="1">Uncharacterized protein</fullName>
    </submittedName>
</protein>
<proteinExistence type="predicted"/>
<accession>A0A381TPY3</accession>
<dbReference type="Gene3D" id="2.60.40.420">
    <property type="entry name" value="Cupredoxins - blue copper proteins"/>
    <property type="match status" value="1"/>
</dbReference>
<dbReference type="AlphaFoldDB" id="A0A381TPY3"/>